<dbReference type="PANTHER" id="PTHR45624:SF10">
    <property type="entry name" value="SLC (SOLUTE CARRIER) HOMOLOG"/>
    <property type="match status" value="1"/>
</dbReference>
<dbReference type="GO" id="GO:0031966">
    <property type="term" value="C:mitochondrial membrane"/>
    <property type="evidence" value="ECO:0007669"/>
    <property type="project" value="UniProtKB-SubCell"/>
</dbReference>
<protein>
    <submittedName>
        <fullName evidence="11">Mitochondrial carrier domain-containing protein</fullName>
    </submittedName>
</protein>
<reference evidence="11 12" key="1">
    <citation type="journal article" name="Sci. Rep.">
        <title>Genome-scale phylogenetic analyses confirm Olpidium as the closest living zoosporic fungus to the non-flagellated, terrestrial fungi.</title>
        <authorList>
            <person name="Chang Y."/>
            <person name="Rochon D."/>
            <person name="Sekimoto S."/>
            <person name="Wang Y."/>
            <person name="Chovatia M."/>
            <person name="Sandor L."/>
            <person name="Salamov A."/>
            <person name="Grigoriev I.V."/>
            <person name="Stajich J.E."/>
            <person name="Spatafora J.W."/>
        </authorList>
    </citation>
    <scope>NUCLEOTIDE SEQUENCE [LARGE SCALE GENOMIC DNA]</scope>
    <source>
        <strain evidence="11">S191</strain>
    </source>
</reference>
<evidence type="ECO:0000256" key="5">
    <source>
        <dbReference type="ARBA" id="ARBA00022737"/>
    </source>
</evidence>
<keyword evidence="8 9" id="KW-0472">Membrane</keyword>
<evidence type="ECO:0000256" key="7">
    <source>
        <dbReference type="ARBA" id="ARBA00023128"/>
    </source>
</evidence>
<dbReference type="Pfam" id="PF00153">
    <property type="entry name" value="Mito_carr"/>
    <property type="match status" value="2"/>
</dbReference>
<dbReference type="Gene3D" id="1.50.40.10">
    <property type="entry name" value="Mitochondrial carrier domain"/>
    <property type="match status" value="1"/>
</dbReference>
<keyword evidence="5" id="KW-0677">Repeat</keyword>
<evidence type="ECO:0000313" key="11">
    <source>
        <dbReference type="EMBL" id="KAG5461908.1"/>
    </source>
</evidence>
<comment type="subcellular location">
    <subcellularLocation>
        <location evidence="1">Mitochondrion membrane</location>
        <topology evidence="1">Multi-pass membrane protein</topology>
    </subcellularLocation>
</comment>
<dbReference type="InterPro" id="IPR023395">
    <property type="entry name" value="MCP_dom_sf"/>
</dbReference>
<dbReference type="PROSITE" id="PS50920">
    <property type="entry name" value="SOLCAR"/>
    <property type="match status" value="2"/>
</dbReference>
<evidence type="ECO:0000256" key="4">
    <source>
        <dbReference type="ARBA" id="ARBA00022692"/>
    </source>
</evidence>
<sequence>MPYHGTALATGTLQRVGRANGWCCRAELDLVRLVWRNPALSRPATHIPPISHVLSAGFGAGVACFMASTPTEMIKCRLQVQARKVDRTSTHKPASAWRAQWDIIRRGGLRGLYTGGWITICRDAPGYMVYFGVYESLVRLSVRVLPPERAEPNVPPAIGWKDTLTYITAGGFAGVAIRTNAFAMAREMYRTEGLRVFTQGLAPTMLRAFPVNAVTFMVFEAVKTI</sequence>
<comment type="similarity">
    <text evidence="2 10">Belongs to the mitochondrial carrier (TC 2.A.29) family.</text>
</comment>
<gene>
    <name evidence="11" type="ORF">BJ554DRAFT_5829</name>
</gene>
<dbReference type="PANTHER" id="PTHR45624">
    <property type="entry name" value="MITOCHONDRIAL BASIC AMINO ACIDS TRANSPORTER-RELATED"/>
    <property type="match status" value="1"/>
</dbReference>
<evidence type="ECO:0000256" key="1">
    <source>
        <dbReference type="ARBA" id="ARBA00004225"/>
    </source>
</evidence>
<keyword evidence="6" id="KW-1133">Transmembrane helix</keyword>
<feature type="repeat" description="Solcar" evidence="9">
    <location>
        <begin position="147"/>
        <end position="225"/>
    </location>
</feature>
<evidence type="ECO:0000313" key="12">
    <source>
        <dbReference type="Proteomes" id="UP000673691"/>
    </source>
</evidence>
<proteinExistence type="inferred from homology"/>
<evidence type="ECO:0000256" key="8">
    <source>
        <dbReference type="ARBA" id="ARBA00023136"/>
    </source>
</evidence>
<feature type="repeat" description="Solcar" evidence="9">
    <location>
        <begin position="51"/>
        <end position="140"/>
    </location>
</feature>
<evidence type="ECO:0000256" key="9">
    <source>
        <dbReference type="PROSITE-ProRule" id="PRU00282"/>
    </source>
</evidence>
<accession>A0A8H7ZYJ3</accession>
<evidence type="ECO:0000256" key="2">
    <source>
        <dbReference type="ARBA" id="ARBA00006375"/>
    </source>
</evidence>
<organism evidence="11 12">
    <name type="scientific">Olpidium bornovanus</name>
    <dbReference type="NCBI Taxonomy" id="278681"/>
    <lineage>
        <taxon>Eukaryota</taxon>
        <taxon>Fungi</taxon>
        <taxon>Fungi incertae sedis</taxon>
        <taxon>Olpidiomycota</taxon>
        <taxon>Olpidiomycotina</taxon>
        <taxon>Olpidiomycetes</taxon>
        <taxon>Olpidiales</taxon>
        <taxon>Olpidiaceae</taxon>
        <taxon>Olpidium</taxon>
    </lineage>
</organism>
<name>A0A8H7ZYJ3_9FUNG</name>
<dbReference type="SUPFAM" id="SSF103506">
    <property type="entry name" value="Mitochondrial carrier"/>
    <property type="match status" value="1"/>
</dbReference>
<dbReference type="AlphaFoldDB" id="A0A8H7ZYJ3"/>
<dbReference type="GO" id="GO:0022857">
    <property type="term" value="F:transmembrane transporter activity"/>
    <property type="evidence" value="ECO:0007669"/>
    <property type="project" value="TreeGrafter"/>
</dbReference>
<keyword evidence="7" id="KW-0496">Mitochondrion</keyword>
<evidence type="ECO:0000256" key="3">
    <source>
        <dbReference type="ARBA" id="ARBA00022448"/>
    </source>
</evidence>
<evidence type="ECO:0000256" key="10">
    <source>
        <dbReference type="RuleBase" id="RU000488"/>
    </source>
</evidence>
<dbReference type="OrthoDB" id="193856at2759"/>
<keyword evidence="12" id="KW-1185">Reference proteome</keyword>
<dbReference type="InterPro" id="IPR018108">
    <property type="entry name" value="MCP_transmembrane"/>
</dbReference>
<dbReference type="InterPro" id="IPR050567">
    <property type="entry name" value="Mitochondrial_Carrier"/>
</dbReference>
<dbReference type="EMBL" id="JAEFCI010002933">
    <property type="protein sequence ID" value="KAG5461908.1"/>
    <property type="molecule type" value="Genomic_DNA"/>
</dbReference>
<dbReference type="Proteomes" id="UP000673691">
    <property type="component" value="Unassembled WGS sequence"/>
</dbReference>
<keyword evidence="4 9" id="KW-0812">Transmembrane</keyword>
<evidence type="ECO:0000256" key="6">
    <source>
        <dbReference type="ARBA" id="ARBA00022989"/>
    </source>
</evidence>
<keyword evidence="3 10" id="KW-0813">Transport</keyword>
<comment type="caution">
    <text evidence="11">The sequence shown here is derived from an EMBL/GenBank/DDBJ whole genome shotgun (WGS) entry which is preliminary data.</text>
</comment>